<evidence type="ECO:0000256" key="1">
    <source>
        <dbReference type="SAM" id="Coils"/>
    </source>
</evidence>
<dbReference type="Proteomes" id="UP000023152">
    <property type="component" value="Unassembled WGS sequence"/>
</dbReference>
<proteinExistence type="predicted"/>
<organism evidence="2 3">
    <name type="scientific">Reticulomyxa filosa</name>
    <dbReference type="NCBI Taxonomy" id="46433"/>
    <lineage>
        <taxon>Eukaryota</taxon>
        <taxon>Sar</taxon>
        <taxon>Rhizaria</taxon>
        <taxon>Retaria</taxon>
        <taxon>Foraminifera</taxon>
        <taxon>Monothalamids</taxon>
        <taxon>Reticulomyxidae</taxon>
        <taxon>Reticulomyxa</taxon>
    </lineage>
</organism>
<evidence type="ECO:0000313" key="2">
    <source>
        <dbReference type="EMBL" id="ETO03621.1"/>
    </source>
</evidence>
<keyword evidence="1" id="KW-0175">Coiled coil</keyword>
<keyword evidence="3" id="KW-1185">Reference proteome</keyword>
<gene>
    <name evidence="2" type="ORF">RFI_33781</name>
</gene>
<dbReference type="EMBL" id="ASPP01032839">
    <property type="protein sequence ID" value="ETO03621.1"/>
    <property type="molecule type" value="Genomic_DNA"/>
</dbReference>
<reference evidence="2 3" key="1">
    <citation type="journal article" date="2013" name="Curr. Biol.">
        <title>The Genome of the Foraminiferan Reticulomyxa filosa.</title>
        <authorList>
            <person name="Glockner G."/>
            <person name="Hulsmann N."/>
            <person name="Schleicher M."/>
            <person name="Noegel A.A."/>
            <person name="Eichinger L."/>
            <person name="Gallinger C."/>
            <person name="Pawlowski J."/>
            <person name="Sierra R."/>
            <person name="Euteneuer U."/>
            <person name="Pillet L."/>
            <person name="Moustafa A."/>
            <person name="Platzer M."/>
            <person name="Groth M."/>
            <person name="Szafranski K."/>
            <person name="Schliwa M."/>
        </authorList>
    </citation>
    <scope>NUCLEOTIDE SEQUENCE [LARGE SCALE GENOMIC DNA]</scope>
</reference>
<sequence>LICKQVANNPMEINCIQHKNMDESLIVGENCLTKFLIQNQNSCPIEPHDNCLHSQDRLAKRYINELDVICPRQFKQEQLQMSTQQGHEEGKAPGIVICDFKGKLKHVNDHLEHSCCLQMVKCWFESFGCNHLCLKSEITDHLTSNTQFHFDLIIKSFDTLQQTIRQYQEEIKKLNLENEILKVELQLKGKKYEEIASLKQQLKQYQKDNLQLIY</sequence>
<feature type="non-terminal residue" evidence="2">
    <location>
        <position position="1"/>
    </location>
</feature>
<accession>X6LQE4</accession>
<evidence type="ECO:0008006" key="4">
    <source>
        <dbReference type="Google" id="ProtNLM"/>
    </source>
</evidence>
<feature type="coiled-coil region" evidence="1">
    <location>
        <begin position="157"/>
        <end position="208"/>
    </location>
</feature>
<dbReference type="AlphaFoldDB" id="X6LQE4"/>
<name>X6LQE4_RETFI</name>
<feature type="non-terminal residue" evidence="2">
    <location>
        <position position="214"/>
    </location>
</feature>
<protein>
    <recommendedName>
        <fullName evidence="4">TRAF-type domain-containing protein</fullName>
    </recommendedName>
</protein>
<comment type="caution">
    <text evidence="2">The sequence shown here is derived from an EMBL/GenBank/DDBJ whole genome shotgun (WGS) entry which is preliminary data.</text>
</comment>
<evidence type="ECO:0000313" key="3">
    <source>
        <dbReference type="Proteomes" id="UP000023152"/>
    </source>
</evidence>